<dbReference type="InterPro" id="IPR036322">
    <property type="entry name" value="WD40_repeat_dom_sf"/>
</dbReference>
<dbReference type="GO" id="GO:0006367">
    <property type="term" value="P:transcription initiation at RNA polymerase II promoter"/>
    <property type="evidence" value="ECO:0007669"/>
    <property type="project" value="TreeGrafter"/>
</dbReference>
<reference evidence="2" key="1">
    <citation type="submission" date="2018-03" db="EMBL/GenBank/DDBJ databases">
        <authorList>
            <person name="Guldener U."/>
        </authorList>
    </citation>
    <scope>NUCLEOTIDE SEQUENCE</scope>
</reference>
<dbReference type="PANTHER" id="PTHR19879">
    <property type="entry name" value="TRANSCRIPTION INITIATION FACTOR TFIID"/>
    <property type="match status" value="1"/>
</dbReference>
<feature type="repeat" description="WD" evidence="1">
    <location>
        <begin position="348"/>
        <end position="390"/>
    </location>
</feature>
<evidence type="ECO:0000313" key="3">
    <source>
        <dbReference type="Proteomes" id="UP001187734"/>
    </source>
</evidence>
<dbReference type="InterPro" id="IPR001680">
    <property type="entry name" value="WD40_rpt"/>
</dbReference>
<feature type="repeat" description="WD" evidence="1">
    <location>
        <begin position="264"/>
        <end position="296"/>
    </location>
</feature>
<dbReference type="AlphaFoldDB" id="A0AAE8SQK4"/>
<dbReference type="Gene3D" id="2.130.10.10">
    <property type="entry name" value="YVTN repeat-like/Quinoprotein amine dehydrogenase"/>
    <property type="match status" value="1"/>
</dbReference>
<dbReference type="SUPFAM" id="SSF50978">
    <property type="entry name" value="WD40 repeat-like"/>
    <property type="match status" value="1"/>
</dbReference>
<sequence length="396" mass="44959">MSPRTKQKIYNGLGMVLGFLVVFFKPVATLVLKKFLPSLAESMDQLLKKLHALVSVPQDEKTPLELVHTSFRDFILSKRRSTQLMFQVQENKMHKEALVRCLDIMSSELHEDICELLWPGITHSEIPQDRVEEMIQQHLRYACRYWVDHLSKLSNGDRRSVGLIDGGNVHTFLENHFLHWLEAMILIEETASTVLMLNKLQILVQFILSNIWVADNTPLHIYVSATTFSLKDSKARSLLEAHTPRWISQLPKVEEQWTSELCVLWGHTEKITCTAFSPACDLVLTVSLDRTARLWDSVTGTQRCIFEKTDPDAYTCGAFSSDGKAIGLGTRSGRVEVKEFVNKRSIQLGGHEKGVEDLTFSPKSSNIFASTSKSGDLKIWSIDESFFVSSHPMESF</sequence>
<dbReference type="Pfam" id="PF00400">
    <property type="entry name" value="WD40"/>
    <property type="match status" value="2"/>
</dbReference>
<comment type="caution">
    <text evidence="2">The sequence shown here is derived from an EMBL/GenBank/DDBJ whole genome shotgun (WGS) entry which is preliminary data.</text>
</comment>
<dbReference type="SMART" id="SM00320">
    <property type="entry name" value="WD40"/>
    <property type="match status" value="2"/>
</dbReference>
<dbReference type="EMBL" id="ONZP01001061">
    <property type="protein sequence ID" value="SPJ92839.1"/>
    <property type="molecule type" value="Genomic_DNA"/>
</dbReference>
<name>A0AAE8SQK4_9HYPO</name>
<dbReference type="InterPro" id="IPR015943">
    <property type="entry name" value="WD40/YVTN_repeat-like_dom_sf"/>
</dbReference>
<keyword evidence="3" id="KW-1185">Reference proteome</keyword>
<dbReference type="PANTHER" id="PTHR19879:SF1">
    <property type="entry name" value="CANNONBALL-RELATED"/>
    <property type="match status" value="1"/>
</dbReference>
<dbReference type="Proteomes" id="UP001187734">
    <property type="component" value="Unassembled WGS sequence"/>
</dbReference>
<dbReference type="PROSITE" id="PS50082">
    <property type="entry name" value="WD_REPEATS_2"/>
    <property type="match status" value="2"/>
</dbReference>
<dbReference type="GO" id="GO:0016251">
    <property type="term" value="F:RNA polymerase II general transcription initiation factor activity"/>
    <property type="evidence" value="ECO:0007669"/>
    <property type="project" value="TreeGrafter"/>
</dbReference>
<dbReference type="GO" id="GO:0005669">
    <property type="term" value="C:transcription factor TFIID complex"/>
    <property type="evidence" value="ECO:0007669"/>
    <property type="project" value="TreeGrafter"/>
</dbReference>
<keyword evidence="1" id="KW-0853">WD repeat</keyword>
<proteinExistence type="predicted"/>
<accession>A0AAE8SQK4</accession>
<evidence type="ECO:0000256" key="1">
    <source>
        <dbReference type="PROSITE-ProRule" id="PRU00221"/>
    </source>
</evidence>
<evidence type="ECO:0000313" key="2">
    <source>
        <dbReference type="EMBL" id="SPJ92839.1"/>
    </source>
</evidence>
<organism evidence="2 3">
    <name type="scientific">Fusarium torulosum</name>
    <dbReference type="NCBI Taxonomy" id="33205"/>
    <lineage>
        <taxon>Eukaryota</taxon>
        <taxon>Fungi</taxon>
        <taxon>Dikarya</taxon>
        <taxon>Ascomycota</taxon>
        <taxon>Pezizomycotina</taxon>
        <taxon>Sordariomycetes</taxon>
        <taxon>Hypocreomycetidae</taxon>
        <taxon>Hypocreales</taxon>
        <taxon>Nectriaceae</taxon>
        <taxon>Fusarium</taxon>
    </lineage>
</organism>
<gene>
    <name evidence="2" type="ORF">FTOL_13804</name>
</gene>
<protein>
    <submittedName>
        <fullName evidence="2">Uncharacterized protein</fullName>
    </submittedName>
</protein>
<dbReference type="PROSITE" id="PS50294">
    <property type="entry name" value="WD_REPEATS_REGION"/>
    <property type="match status" value="2"/>
</dbReference>